<dbReference type="RefSeq" id="WP_263953712.1">
    <property type="nucleotide sequence ID" value="NZ_JAOYFC010000002.1"/>
</dbReference>
<gene>
    <name evidence="1" type="ORF">OH136_09875</name>
</gene>
<organism evidence="1 2">
    <name type="scientific">Halocynthiibacter halioticoli</name>
    <dbReference type="NCBI Taxonomy" id="2986804"/>
    <lineage>
        <taxon>Bacteria</taxon>
        <taxon>Pseudomonadati</taxon>
        <taxon>Pseudomonadota</taxon>
        <taxon>Alphaproteobacteria</taxon>
        <taxon>Rhodobacterales</taxon>
        <taxon>Paracoccaceae</taxon>
        <taxon>Halocynthiibacter</taxon>
    </lineage>
</organism>
<dbReference type="Proteomes" id="UP001208041">
    <property type="component" value="Unassembled WGS sequence"/>
</dbReference>
<keyword evidence="2" id="KW-1185">Reference proteome</keyword>
<sequence>MTKSFPDEMIKVGSYDWPRPPPTSSLRARFRQLRERTGFGGQNPADEAPDTLEGLQGQLLPQSIWEELEARYRTLLDARFLGATDNASVKALVTMPSLPGGIVEDWAKINGLSLKQDGAAEEVQTPRSLIPLASMAWRTVPARAAARRQLSEIANATRRSDSGELLLFGSSWTWTYLAQTSSIRAVVSEAYCFPAYDCKSLAQLIADHIGSVQLKSVETREDILACKDDGDPKDNYLAALAATANGCPWAALQMLEDAAAQQTNGSEKQDEDDSSTENIRWVCDPSPPNIPEHLKRAPEFLLHALLIHGPLTEDEIAQVLPLQLPVGLSVALDRVGLVEFKGDKLQIVCRNYPHVRDILTKAGFPADQL</sequence>
<dbReference type="AlphaFoldDB" id="A0AAE3LRQ6"/>
<evidence type="ECO:0000313" key="1">
    <source>
        <dbReference type="EMBL" id="MCV6824863.1"/>
    </source>
</evidence>
<evidence type="ECO:0000313" key="2">
    <source>
        <dbReference type="Proteomes" id="UP001208041"/>
    </source>
</evidence>
<comment type="caution">
    <text evidence="1">The sequence shown here is derived from an EMBL/GenBank/DDBJ whole genome shotgun (WGS) entry which is preliminary data.</text>
</comment>
<proteinExistence type="predicted"/>
<accession>A0AAE3LRQ6</accession>
<name>A0AAE3LRQ6_9RHOB</name>
<reference evidence="1" key="1">
    <citation type="submission" date="2022-10" db="EMBL/GenBank/DDBJ databases">
        <authorList>
            <person name="Yue Y."/>
        </authorList>
    </citation>
    <scope>NUCLEOTIDE SEQUENCE</scope>
    <source>
        <strain evidence="1">Z654</strain>
    </source>
</reference>
<dbReference type="EMBL" id="JAOYFC010000002">
    <property type="protein sequence ID" value="MCV6824863.1"/>
    <property type="molecule type" value="Genomic_DNA"/>
</dbReference>
<protein>
    <submittedName>
        <fullName evidence="1">Uncharacterized protein</fullName>
    </submittedName>
</protein>